<dbReference type="InterPro" id="IPR002802">
    <property type="entry name" value="Endo_dU"/>
</dbReference>
<dbReference type="PANTHER" id="PTHR39518">
    <property type="entry name" value="UPF0215 PROTEIN MJ1150"/>
    <property type="match status" value="1"/>
</dbReference>
<gene>
    <name evidence="2" type="ORF">ENL91_03285</name>
</gene>
<dbReference type="Gene3D" id="3.30.2170.10">
    <property type="entry name" value="archaeoglobus fulgidus dsm 4304 superfamily"/>
    <property type="match status" value="1"/>
</dbReference>
<dbReference type="HAMAP" id="MF_00582">
    <property type="entry name" value="UPF0215"/>
    <property type="match status" value="1"/>
</dbReference>
<organism evidence="2">
    <name type="scientific">Candidatus Methanosuratincola petrocarbonis</name>
    <name type="common">ex Vanwonterghem et al. 2016</name>
    <dbReference type="NCBI Taxonomy" id="1867261"/>
    <lineage>
        <taxon>Archaea</taxon>
        <taxon>Thermoproteota</taxon>
        <taxon>Methanosuratincolia</taxon>
        <taxon>Candidatus Methanomethylicales</taxon>
        <taxon>Candidatus Methanomethylicaceae</taxon>
        <taxon>Candidatus Methanosuratincola (ex Vanwonterghem et al. 2016)</taxon>
    </lineage>
</organism>
<proteinExistence type="inferred from homology"/>
<dbReference type="AlphaFoldDB" id="A0A7J3UZ83"/>
<name>A0A7J3UZ83_9CREN</name>
<protein>
    <recommendedName>
        <fullName evidence="1">UPF0215 protein ENL91_03285</fullName>
    </recommendedName>
</protein>
<dbReference type="Pfam" id="PF01949">
    <property type="entry name" value="Endo_dU"/>
    <property type="match status" value="1"/>
</dbReference>
<comment type="similarity">
    <text evidence="1">Belongs to the UPF0215 family.</text>
</comment>
<evidence type="ECO:0000256" key="1">
    <source>
        <dbReference type="HAMAP-Rule" id="MF_00582"/>
    </source>
</evidence>
<accession>A0A7J3UZ83</accession>
<reference evidence="2" key="1">
    <citation type="journal article" date="2020" name="mSystems">
        <title>Genome- and Community-Level Interaction Insights into Carbon Utilization and Element Cycling Functions of Hydrothermarchaeota in Hydrothermal Sediment.</title>
        <authorList>
            <person name="Zhou Z."/>
            <person name="Liu Y."/>
            <person name="Xu W."/>
            <person name="Pan J."/>
            <person name="Luo Z.H."/>
            <person name="Li M."/>
        </authorList>
    </citation>
    <scope>NUCLEOTIDE SEQUENCE [LARGE SCALE GENOMIC DNA]</scope>
    <source>
        <strain evidence="2">SpSt-1038</strain>
    </source>
</reference>
<sequence length="212" mass="23270">MDGIALVRKADYRKRSLHNWLVIPREAEGGFTVGDISISVCGGKVPPFKKGTTPLVLLTAAGIRPVEVRVSDVEIDGMDATEKIVGAIVSSKWKIEVLLSRSVPVAGFNLIDPEEILKTTGVPSVFVLEEEPDSVAVEMALRKHFPDWRRRLEVLSRPLGPQRFETPGTGGVFLACYGISPELAFRTMRRLSVFGKIPEPLRVCCMLSKAIS</sequence>
<dbReference type="EMBL" id="DRVT01000042">
    <property type="protein sequence ID" value="HHI49176.1"/>
    <property type="molecule type" value="Genomic_DNA"/>
</dbReference>
<evidence type="ECO:0000313" key="2">
    <source>
        <dbReference type="EMBL" id="HHI49176.1"/>
    </source>
</evidence>
<comment type="caution">
    <text evidence="2">The sequence shown here is derived from an EMBL/GenBank/DDBJ whole genome shotgun (WGS) entry which is preliminary data.</text>
</comment>
<dbReference type="PANTHER" id="PTHR39518:SF2">
    <property type="entry name" value="UPF0215 PROTEIN MJ1150"/>
    <property type="match status" value="1"/>
</dbReference>